<dbReference type="SMR" id="A0A445J4D3"/>
<dbReference type="AlphaFoldDB" id="A0A445J4D3"/>
<dbReference type="EMBL" id="QZWG01000009">
    <property type="protein sequence ID" value="RZB93253.1"/>
    <property type="molecule type" value="Genomic_DNA"/>
</dbReference>
<organism evidence="1 2">
    <name type="scientific">Glycine soja</name>
    <name type="common">Wild soybean</name>
    <dbReference type="NCBI Taxonomy" id="3848"/>
    <lineage>
        <taxon>Eukaryota</taxon>
        <taxon>Viridiplantae</taxon>
        <taxon>Streptophyta</taxon>
        <taxon>Embryophyta</taxon>
        <taxon>Tracheophyta</taxon>
        <taxon>Spermatophyta</taxon>
        <taxon>Magnoliopsida</taxon>
        <taxon>eudicotyledons</taxon>
        <taxon>Gunneridae</taxon>
        <taxon>Pentapetalae</taxon>
        <taxon>rosids</taxon>
        <taxon>fabids</taxon>
        <taxon>Fabales</taxon>
        <taxon>Fabaceae</taxon>
        <taxon>Papilionoideae</taxon>
        <taxon>50 kb inversion clade</taxon>
        <taxon>NPAAA clade</taxon>
        <taxon>indigoferoid/millettioid clade</taxon>
        <taxon>Phaseoleae</taxon>
        <taxon>Glycine</taxon>
        <taxon>Glycine subgen. Soja</taxon>
    </lineage>
</organism>
<proteinExistence type="predicted"/>
<keyword evidence="2" id="KW-1185">Reference proteome</keyword>
<evidence type="ECO:0000313" key="2">
    <source>
        <dbReference type="Proteomes" id="UP000289340"/>
    </source>
</evidence>
<reference evidence="1 2" key="1">
    <citation type="submission" date="2018-09" db="EMBL/GenBank/DDBJ databases">
        <title>A high-quality reference genome of wild soybean provides a powerful tool to mine soybean genomes.</title>
        <authorList>
            <person name="Xie M."/>
            <person name="Chung C.Y.L."/>
            <person name="Li M.-W."/>
            <person name="Wong F.-L."/>
            <person name="Chan T.-F."/>
            <person name="Lam H.-M."/>
        </authorList>
    </citation>
    <scope>NUCLEOTIDE SEQUENCE [LARGE SCALE GENOMIC DNA]</scope>
    <source>
        <strain evidence="2">cv. W05</strain>
        <tissue evidence="1">Hypocotyl of etiolated seedlings</tissue>
    </source>
</reference>
<protein>
    <submittedName>
        <fullName evidence="1">Uncharacterized protein</fullName>
    </submittedName>
</protein>
<evidence type="ECO:0000313" key="1">
    <source>
        <dbReference type="EMBL" id="RZB93253.1"/>
    </source>
</evidence>
<dbReference type="Proteomes" id="UP000289340">
    <property type="component" value="Chromosome 9"/>
</dbReference>
<name>A0A445J4D3_GLYSO</name>
<gene>
    <name evidence="1" type="ORF">D0Y65_024891</name>
</gene>
<accession>A0A445J4D3</accession>
<sequence length="61" mass="7149">MIKNQELKINTYVNNNRDNRAGSQRLEREQKRAGALLENAERCLNTCWRKVSVCPEDDIKD</sequence>
<comment type="caution">
    <text evidence="1">The sequence shown here is derived from an EMBL/GenBank/DDBJ whole genome shotgun (WGS) entry which is preliminary data.</text>
</comment>